<keyword evidence="1" id="KW-0472">Membrane</keyword>
<dbReference type="AlphaFoldDB" id="X0VHL4"/>
<sequence length="64" mass="7508">MDIIGKIMIAANIVAILYFFVWVWRNNPTYGKKKSLITRFRENVSQGYFDRIKDTRDEFGGESS</sequence>
<reference evidence="2" key="1">
    <citation type="journal article" date="2014" name="Front. Microbiol.">
        <title>High frequency of phylogenetically diverse reductive dehalogenase-homologous genes in deep subseafloor sedimentary metagenomes.</title>
        <authorList>
            <person name="Kawai M."/>
            <person name="Futagami T."/>
            <person name="Toyoda A."/>
            <person name="Takaki Y."/>
            <person name="Nishi S."/>
            <person name="Hori S."/>
            <person name="Arai W."/>
            <person name="Tsubouchi T."/>
            <person name="Morono Y."/>
            <person name="Uchiyama I."/>
            <person name="Ito T."/>
            <person name="Fujiyama A."/>
            <person name="Inagaki F."/>
            <person name="Takami H."/>
        </authorList>
    </citation>
    <scope>NUCLEOTIDE SEQUENCE</scope>
    <source>
        <strain evidence="2">Expedition CK06-06</strain>
    </source>
</reference>
<proteinExistence type="predicted"/>
<feature type="transmembrane region" description="Helical" evidence="1">
    <location>
        <begin position="6"/>
        <end position="24"/>
    </location>
</feature>
<evidence type="ECO:0000313" key="2">
    <source>
        <dbReference type="EMBL" id="GAG10702.1"/>
    </source>
</evidence>
<organism evidence="2">
    <name type="scientific">marine sediment metagenome</name>
    <dbReference type="NCBI Taxonomy" id="412755"/>
    <lineage>
        <taxon>unclassified sequences</taxon>
        <taxon>metagenomes</taxon>
        <taxon>ecological metagenomes</taxon>
    </lineage>
</organism>
<evidence type="ECO:0000256" key="1">
    <source>
        <dbReference type="SAM" id="Phobius"/>
    </source>
</evidence>
<protein>
    <submittedName>
        <fullName evidence="2">Uncharacterized protein</fullName>
    </submittedName>
</protein>
<name>X0VHL4_9ZZZZ</name>
<gene>
    <name evidence="2" type="ORF">S01H1_39144</name>
</gene>
<keyword evidence="1" id="KW-0812">Transmembrane</keyword>
<accession>X0VHL4</accession>
<comment type="caution">
    <text evidence="2">The sequence shown here is derived from an EMBL/GenBank/DDBJ whole genome shotgun (WGS) entry which is preliminary data.</text>
</comment>
<dbReference type="EMBL" id="BARS01024681">
    <property type="protein sequence ID" value="GAG10702.1"/>
    <property type="molecule type" value="Genomic_DNA"/>
</dbReference>
<keyword evidence="1" id="KW-1133">Transmembrane helix</keyword>